<evidence type="ECO:0000256" key="1">
    <source>
        <dbReference type="ARBA" id="ARBA00022679"/>
    </source>
</evidence>
<comment type="subcellular location">
    <subcellularLocation>
        <location evidence="4">Cytoplasm</location>
    </subcellularLocation>
    <subcellularLocation>
        <location evidence="4">Membrane</location>
        <location evidence="4">Clathrin-coated pit</location>
    </subcellularLocation>
    <subcellularLocation>
        <location evidence="4">Cell junction</location>
        <location evidence="4">Focal adhesion</location>
    </subcellularLocation>
    <subcellularLocation>
        <location evidence="4">Cell projection</location>
        <location evidence="4">Axon</location>
    </subcellularLocation>
    <subcellularLocation>
        <location evidence="4">Cytoplasm</location>
        <location evidence="4">Cytoskeleton</location>
    </subcellularLocation>
    <subcellularLocation>
        <location evidence="4">Cytoplasm</location>
        <location evidence="4">Cytoskeleton</location>
        <location evidence="4">Spindle</location>
    </subcellularLocation>
</comment>
<organism evidence="7 8">
    <name type="scientific">Cynoglossus semilaevis</name>
    <name type="common">Tongue sole</name>
    <dbReference type="NCBI Taxonomy" id="244447"/>
    <lineage>
        <taxon>Eukaryota</taxon>
        <taxon>Metazoa</taxon>
        <taxon>Chordata</taxon>
        <taxon>Craniata</taxon>
        <taxon>Vertebrata</taxon>
        <taxon>Euteleostomi</taxon>
        <taxon>Actinopterygii</taxon>
        <taxon>Neopterygii</taxon>
        <taxon>Teleostei</taxon>
        <taxon>Neoteleostei</taxon>
        <taxon>Acanthomorphata</taxon>
        <taxon>Carangaria</taxon>
        <taxon>Pleuronectiformes</taxon>
        <taxon>Pleuronectoidei</taxon>
        <taxon>Cynoglossidae</taxon>
        <taxon>Cynoglossinae</taxon>
        <taxon>Cynoglossus</taxon>
    </lineage>
</organism>
<dbReference type="GO" id="GO:0048666">
    <property type="term" value="P:neuron development"/>
    <property type="evidence" value="ECO:0007669"/>
    <property type="project" value="UniProtKB-UniRule"/>
</dbReference>
<keyword evidence="4" id="KW-0963">Cytoplasm</keyword>
<dbReference type="GeneTree" id="ENSGT00390000008276"/>
<dbReference type="GO" id="GO:0070507">
    <property type="term" value="P:regulation of microtubule cytoskeleton organization"/>
    <property type="evidence" value="ECO:0007669"/>
    <property type="project" value="UniProtKB-UniRule"/>
</dbReference>
<dbReference type="Proteomes" id="UP000265120">
    <property type="component" value="Chromosome 1"/>
</dbReference>
<dbReference type="PANTHER" id="PTHR12327">
    <property type="entry name" value="ALPHA-TUBULIN N-ACETYLTRANSFERASE 1"/>
    <property type="match status" value="1"/>
</dbReference>
<dbReference type="HAMAP" id="MF_03130">
    <property type="entry name" value="mec17"/>
    <property type="match status" value="3"/>
</dbReference>
<dbReference type="Ensembl" id="ENSCSET00000027228.1">
    <property type="protein sequence ID" value="ENSCSEP00000026868.1"/>
    <property type="gene ID" value="ENSCSEG00000017161.1"/>
</dbReference>
<dbReference type="Gene3D" id="6.20.370.120">
    <property type="match status" value="3"/>
</dbReference>
<comment type="caution">
    <text evidence="4">Lacks conserved residue(s) required for the propagation of feature annotation.</text>
</comment>
<feature type="binding site" evidence="4">
    <location>
        <begin position="119"/>
        <end position="132"/>
    </location>
    <ligand>
        <name>acetyl-CoA</name>
        <dbReference type="ChEBI" id="CHEBI:57288"/>
    </ligand>
</feature>
<dbReference type="InterPro" id="IPR007965">
    <property type="entry name" value="GNAT_ATAT"/>
</dbReference>
<reference evidence="7" key="3">
    <citation type="submission" date="2025-09" db="UniProtKB">
        <authorList>
            <consortium name="Ensembl"/>
        </authorList>
    </citation>
    <scope>IDENTIFICATION</scope>
</reference>
<evidence type="ECO:0000256" key="4">
    <source>
        <dbReference type="HAMAP-Rule" id="MF_03130"/>
    </source>
</evidence>
<feature type="site" description="Crucial for catalytic activity" evidence="4">
    <location>
        <position position="326"/>
    </location>
</feature>
<feature type="domain" description="N-acetyltransferase" evidence="6">
    <location>
        <begin position="277"/>
        <end position="458"/>
    </location>
</feature>
<dbReference type="GO" id="GO:0005819">
    <property type="term" value="C:spindle"/>
    <property type="evidence" value="ECO:0007669"/>
    <property type="project" value="UniProtKB-SubCell"/>
</dbReference>
<evidence type="ECO:0000256" key="5">
    <source>
        <dbReference type="SAM" id="MobiDB-lite"/>
    </source>
</evidence>
<dbReference type="InterPro" id="IPR038746">
    <property type="entry name" value="Atat"/>
</dbReference>
<evidence type="ECO:0000256" key="3">
    <source>
        <dbReference type="ARBA" id="ARBA00023315"/>
    </source>
</evidence>
<evidence type="ECO:0000256" key="2">
    <source>
        <dbReference type="ARBA" id="ARBA00023176"/>
    </source>
</evidence>
<keyword evidence="4" id="KW-0206">Cytoskeleton</keyword>
<evidence type="ECO:0000313" key="7">
    <source>
        <dbReference type="Ensembl" id="ENSCSEP00000026868.1"/>
    </source>
</evidence>
<comment type="function">
    <text evidence="4">Specifically acetylates 'Lys-40' in alpha-tubulin on the lumenal side of microtubules. Promotes microtubule destabilization and accelerates microtubule dynamics; this activity may be independent of acetylation activity. Acetylates alpha-tubulin with a slow enzymatic rate, due to a catalytic site that is not optimized for acetyl transfer. Enters the microtubule through each end and diffuses quickly throughout the lumen of microtubules. Acetylates only long/old microtubules because of its slow acetylation rate since it does not have time to act on dynamically unstable microtubules before the enzyme is released. May be involved in neuron development.</text>
</comment>
<keyword evidence="8" id="KW-1185">Reference proteome</keyword>
<dbReference type="KEGG" id="csem:103384383"/>
<dbReference type="AlphaFoldDB" id="A0A3P8WHA5"/>
<feature type="binding site" evidence="4">
    <location>
        <begin position="651"/>
        <end position="664"/>
    </location>
    <ligand>
        <name>acetyl-CoA</name>
        <dbReference type="ChEBI" id="CHEBI:57288"/>
    </ligand>
</feature>
<proteinExistence type="inferred from homology"/>
<feature type="binding site" evidence="4">
    <location>
        <begin position="392"/>
        <end position="405"/>
    </location>
    <ligand>
        <name>acetyl-CoA</name>
        <dbReference type="ChEBI" id="CHEBI:57288"/>
    </ligand>
</feature>
<accession>A0A3P8WHA5</accession>
<keyword evidence="4" id="KW-0472">Membrane</keyword>
<dbReference type="Pfam" id="PF05301">
    <property type="entry name" value="Acetyltransf_16"/>
    <property type="match status" value="3"/>
</dbReference>
<keyword evidence="1 4" id="KW-0808">Transferase</keyword>
<keyword evidence="4" id="KW-0965">Cell junction</keyword>
<reference evidence="7" key="2">
    <citation type="submission" date="2025-08" db="UniProtKB">
        <authorList>
            <consortium name="Ensembl"/>
        </authorList>
    </citation>
    <scope>IDENTIFICATION</scope>
</reference>
<reference evidence="7 8" key="1">
    <citation type="journal article" date="2014" name="Nat. Genet.">
        <title>Whole-genome sequence of a flatfish provides insights into ZW sex chromosome evolution and adaptation to a benthic lifestyle.</title>
        <authorList>
            <person name="Chen S."/>
            <person name="Zhang G."/>
            <person name="Shao C."/>
            <person name="Huang Q."/>
            <person name="Liu G."/>
            <person name="Zhang P."/>
            <person name="Song W."/>
            <person name="An N."/>
            <person name="Chalopin D."/>
            <person name="Volff J.N."/>
            <person name="Hong Y."/>
            <person name="Li Q."/>
            <person name="Sha Z."/>
            <person name="Zhou H."/>
            <person name="Xie M."/>
            <person name="Yu Q."/>
            <person name="Liu Y."/>
            <person name="Xiang H."/>
            <person name="Wang N."/>
            <person name="Wu K."/>
            <person name="Yang C."/>
            <person name="Zhou Q."/>
            <person name="Liao X."/>
            <person name="Yang L."/>
            <person name="Hu Q."/>
            <person name="Zhang J."/>
            <person name="Meng L."/>
            <person name="Jin L."/>
            <person name="Tian Y."/>
            <person name="Lian J."/>
            <person name="Yang J."/>
            <person name="Miao G."/>
            <person name="Liu S."/>
            <person name="Liang Z."/>
            <person name="Yan F."/>
            <person name="Li Y."/>
            <person name="Sun B."/>
            <person name="Zhang H."/>
            <person name="Zhang J."/>
            <person name="Zhu Y."/>
            <person name="Du M."/>
            <person name="Zhao Y."/>
            <person name="Schartl M."/>
            <person name="Tang Q."/>
            <person name="Wang J."/>
        </authorList>
    </citation>
    <scope>NUCLEOTIDE SEQUENCE</scope>
</reference>
<dbReference type="GO" id="GO:0019799">
    <property type="term" value="F:tubulin N-acetyltransferase activity"/>
    <property type="evidence" value="ECO:0007669"/>
    <property type="project" value="UniProtKB-UniRule"/>
</dbReference>
<dbReference type="PROSITE" id="PS51730">
    <property type="entry name" value="GNAT_ATAT"/>
    <property type="match status" value="3"/>
</dbReference>
<dbReference type="OrthoDB" id="447510at2759"/>
<dbReference type="GO" id="GO:0030424">
    <property type="term" value="C:axon"/>
    <property type="evidence" value="ECO:0007669"/>
    <property type="project" value="UniProtKB-SubCell"/>
</dbReference>
<dbReference type="FunFam" id="3.40.630.30:FF:000020">
    <property type="entry name" value="Alpha-tubulin N-acetyltransferase 1"/>
    <property type="match status" value="1"/>
</dbReference>
<evidence type="ECO:0000259" key="6">
    <source>
        <dbReference type="PROSITE" id="PS51730"/>
    </source>
</evidence>
<dbReference type="PANTHER" id="PTHR12327:SF0">
    <property type="entry name" value="ALPHA-TUBULIN N-ACETYLTRANSFERASE 1"/>
    <property type="match status" value="1"/>
</dbReference>
<feature type="compositionally biased region" description="Polar residues" evidence="5">
    <location>
        <begin position="516"/>
        <end position="526"/>
    </location>
</feature>
<dbReference type="GO" id="GO:0005874">
    <property type="term" value="C:microtubule"/>
    <property type="evidence" value="ECO:0007669"/>
    <property type="project" value="InterPro"/>
</dbReference>
<comment type="catalytic activity">
    <reaction evidence="4">
        <text>L-lysyl-[alpha-tubulin] + acetyl-CoA = N(6)-acetyl-L-lysyl-[alpha-tubulin] + CoA + H(+)</text>
        <dbReference type="Rhea" id="RHEA:15277"/>
        <dbReference type="Rhea" id="RHEA-COMP:11278"/>
        <dbReference type="Rhea" id="RHEA-COMP:11279"/>
        <dbReference type="ChEBI" id="CHEBI:15378"/>
        <dbReference type="ChEBI" id="CHEBI:29969"/>
        <dbReference type="ChEBI" id="CHEBI:57287"/>
        <dbReference type="ChEBI" id="CHEBI:57288"/>
        <dbReference type="ChEBI" id="CHEBI:61930"/>
        <dbReference type="EC" id="2.3.1.108"/>
    </reaction>
</comment>
<name>A0A3P8WHA5_CYNSE</name>
<evidence type="ECO:0000313" key="8">
    <source>
        <dbReference type="Proteomes" id="UP000265120"/>
    </source>
</evidence>
<dbReference type="GO" id="GO:0005905">
    <property type="term" value="C:clathrin-coated pit"/>
    <property type="evidence" value="ECO:0007669"/>
    <property type="project" value="UniProtKB-SubCell"/>
</dbReference>
<feature type="domain" description="N-acetyltransferase" evidence="6">
    <location>
        <begin position="1"/>
        <end position="185"/>
    </location>
</feature>
<dbReference type="GO" id="GO:0005925">
    <property type="term" value="C:focal adhesion"/>
    <property type="evidence" value="ECO:0007669"/>
    <property type="project" value="UniProtKB-SubCell"/>
</dbReference>
<feature type="site" description="Crucial for catalytic activity" evidence="4">
    <location>
        <position position="54"/>
    </location>
</feature>
<dbReference type="GO" id="GO:0005737">
    <property type="term" value="C:cytoplasm"/>
    <property type="evidence" value="ECO:0007669"/>
    <property type="project" value="UniProtKB-SubCell"/>
</dbReference>
<keyword evidence="4" id="KW-0966">Cell projection</keyword>
<dbReference type="InParanoid" id="A0A3P8WHA5"/>
<protein>
    <recommendedName>
        <fullName evidence="4">Alpha-tubulin N-acetyltransferase 1</fullName>
        <shortName evidence="4">Alpha-TAT</shortName>
        <shortName evidence="4">Alpha-TAT1</shortName>
        <shortName evidence="4">TAT</shortName>
        <ecNumber evidence="4">2.3.1.108</ecNumber>
    </recommendedName>
    <alternativeName>
        <fullName evidence="4">Acetyltransferase mec-17 homolog</fullName>
    </alternativeName>
</protein>
<dbReference type="EC" id="2.3.1.108" evidence="4"/>
<feature type="region of interest" description="Disordered" evidence="5">
    <location>
        <begin position="493"/>
        <end position="533"/>
    </location>
</feature>
<dbReference type="Gene3D" id="3.40.630.30">
    <property type="match status" value="3"/>
</dbReference>
<comment type="similarity">
    <text evidence="4">Belongs to the acetyltransferase ATAT1 family.</text>
</comment>
<keyword evidence="3 4" id="KW-0012">Acyltransferase</keyword>
<feature type="domain" description="N-acetyltransferase" evidence="6">
    <location>
        <begin position="535"/>
        <end position="717"/>
    </location>
</feature>
<dbReference type="STRING" id="244447.ENSCSEP00000026868"/>
<gene>
    <name evidence="4" type="primary">ATAT1</name>
    <name evidence="4" type="synonym">MEC17</name>
</gene>
<keyword evidence="2 4" id="KW-0168">Coated pit</keyword>
<sequence length="753" mass="85046">MEFPFDINRLFSQRISILDHTLFAGYSKSVKMTGSMNNLGTVVNELGRASAVAQNLREPITSAAKMQSQKHQIYLLTERQKNEGRGAVVGFLKVGYKKLFLHDTRGAYVEAKPLCVLDFYIVEKLQRRGYGLELFEFMLQHKNLEPVLIAYDGPTPKFLSFLAKHYCLTNIVSQFNNFVVFDGFFLKRSLGQFKKVSLKRSDGDIKSFSLPERRIVHGEQPFFSPQSSQQSASSQWTNGQGVGSLLNRVYLNQISSIFGNGNKSPQPSFIQNCRGKIDFAFDINQLFPDRISILDQMVFSSAKSSDQLVHLSTVIDELGRASAAAQQLKSPVTSATKLKSQKHHIYLLKDSQLKSGGCGVVLGFLKVGYKKLFLHDKHGVYVEAEPLCILDFYIVEKFQRQGYGLELFNYMLQHKNLEPTQLAFDGPTPPFLAFLAKYYCLTERVPQANNFLVFREFFHKRTGTPQRKAAVKKPEGEIKHCSITKKNVVPIEQPTQIRTSPPSTPTPFSARKGRNNARQPSPLTKNTTEETKGIMDGSVDYNQLFPERITVVDHTLFAEISSQKPGLLAHIGTIIDELGKASAEARKLRVPLTSTSKLKSQKYQIYLLKEGENCGSHGSVLGMLKVGNKKLFLRDKQGVYIEAEPLCVFDFFIVEKFQRCGYGLELFDYMLQHKNSEPVEIVYDRPTPKLLSFLAKHYCLTQPVPQTNNVVVFEGFFNTQCPACHMLVNQRHLRSQATKANRPLGKRNVSLAK</sequence>